<sequence>MATKMAKREEGRAGKTIWRKLLWKPRNQQHRRQTSMPRRACYSRTCADITTFWSTVSSKRSRCLQVGAFHAFTPSCVSTATFIIEAPRAGHFQKDAGTQACYACESTQNCLCKGNLCQGQQSSQPDTIDSTTSSSGGAGLSCNAHRAPSAYEHVEVIGAFQSASSYQARCLPSSHSKVLHPTRQMENRGNFSRQDIVMLCVHLENMDTLELQLSNLPQLSDEVYCSLVAPITVDELTTAMRHLHRGSALGSDGLTVEFYNAFWDVIGPILCEVLNLFTSRHTLPPSFKNDMIILLPKTQEHPEDPRNWHPITLLETDYKILTTVLTMRLQGVMPSLITSWQSCSVVGRNVQTLNMLNRDITEYTRQSQGRGWLTSLDQAQSFDRVQH</sequence>
<dbReference type="VEuPathDB" id="VectorBase:LOC119183545"/>
<reference evidence="1" key="1">
    <citation type="journal article" date="2020" name="Cell">
        <title>Large-Scale Comparative Analyses of Tick Genomes Elucidate Their Genetic Diversity and Vector Capacities.</title>
        <authorList>
            <consortium name="Tick Genome and Microbiome Consortium (TIGMIC)"/>
            <person name="Jia N."/>
            <person name="Wang J."/>
            <person name="Shi W."/>
            <person name="Du L."/>
            <person name="Sun Y."/>
            <person name="Zhan W."/>
            <person name="Jiang J.F."/>
            <person name="Wang Q."/>
            <person name="Zhang B."/>
            <person name="Ji P."/>
            <person name="Bell-Sakyi L."/>
            <person name="Cui X.M."/>
            <person name="Yuan T.T."/>
            <person name="Jiang B.G."/>
            <person name="Yang W.F."/>
            <person name="Lam T.T."/>
            <person name="Chang Q.C."/>
            <person name="Ding S.J."/>
            <person name="Wang X.J."/>
            <person name="Zhu J.G."/>
            <person name="Ruan X.D."/>
            <person name="Zhao L."/>
            <person name="Wei J.T."/>
            <person name="Ye R.Z."/>
            <person name="Que T.C."/>
            <person name="Du C.H."/>
            <person name="Zhou Y.H."/>
            <person name="Cheng J.X."/>
            <person name="Dai P.F."/>
            <person name="Guo W.B."/>
            <person name="Han X.H."/>
            <person name="Huang E.J."/>
            <person name="Li L.F."/>
            <person name="Wei W."/>
            <person name="Gao Y.C."/>
            <person name="Liu J.Z."/>
            <person name="Shao H.Z."/>
            <person name="Wang X."/>
            <person name="Wang C.C."/>
            <person name="Yang T.C."/>
            <person name="Huo Q.B."/>
            <person name="Li W."/>
            <person name="Chen H.Y."/>
            <person name="Chen S.E."/>
            <person name="Zhou L.G."/>
            <person name="Ni X.B."/>
            <person name="Tian J.H."/>
            <person name="Sheng Y."/>
            <person name="Liu T."/>
            <person name="Pan Y.S."/>
            <person name="Xia L.Y."/>
            <person name="Li J."/>
            <person name="Zhao F."/>
            <person name="Cao W.C."/>
        </authorList>
    </citation>
    <scope>NUCLEOTIDE SEQUENCE</scope>
    <source>
        <strain evidence="1">Rmic-2018</strain>
    </source>
</reference>
<dbReference type="EMBL" id="JABSTU010000011">
    <property type="protein sequence ID" value="KAH8009162.1"/>
    <property type="molecule type" value="Genomic_DNA"/>
</dbReference>
<dbReference type="Proteomes" id="UP000821866">
    <property type="component" value="Chromosome 9"/>
</dbReference>
<keyword evidence="2" id="KW-1185">Reference proteome</keyword>
<evidence type="ECO:0000313" key="2">
    <source>
        <dbReference type="Proteomes" id="UP000821866"/>
    </source>
</evidence>
<gene>
    <name evidence="1" type="ORF">HPB51_010952</name>
</gene>
<comment type="caution">
    <text evidence="1">The sequence shown here is derived from an EMBL/GenBank/DDBJ whole genome shotgun (WGS) entry which is preliminary data.</text>
</comment>
<reference evidence="1" key="2">
    <citation type="submission" date="2021-09" db="EMBL/GenBank/DDBJ databases">
        <authorList>
            <person name="Jia N."/>
            <person name="Wang J."/>
            <person name="Shi W."/>
            <person name="Du L."/>
            <person name="Sun Y."/>
            <person name="Zhan W."/>
            <person name="Jiang J."/>
            <person name="Wang Q."/>
            <person name="Zhang B."/>
            <person name="Ji P."/>
            <person name="Sakyi L.B."/>
            <person name="Cui X."/>
            <person name="Yuan T."/>
            <person name="Jiang B."/>
            <person name="Yang W."/>
            <person name="Lam T.T.-Y."/>
            <person name="Chang Q."/>
            <person name="Ding S."/>
            <person name="Wang X."/>
            <person name="Zhu J."/>
            <person name="Ruan X."/>
            <person name="Zhao L."/>
            <person name="Wei J."/>
            <person name="Que T."/>
            <person name="Du C."/>
            <person name="Cheng J."/>
            <person name="Dai P."/>
            <person name="Han X."/>
            <person name="Huang E."/>
            <person name="Gao Y."/>
            <person name="Liu J."/>
            <person name="Shao H."/>
            <person name="Ye R."/>
            <person name="Li L."/>
            <person name="Wei W."/>
            <person name="Wang X."/>
            <person name="Wang C."/>
            <person name="Huo Q."/>
            <person name="Li W."/>
            <person name="Guo W."/>
            <person name="Chen H."/>
            <person name="Chen S."/>
            <person name="Zhou L."/>
            <person name="Zhou L."/>
            <person name="Ni X."/>
            <person name="Tian J."/>
            <person name="Zhou Y."/>
            <person name="Sheng Y."/>
            <person name="Liu T."/>
            <person name="Pan Y."/>
            <person name="Xia L."/>
            <person name="Li J."/>
            <person name="Zhao F."/>
            <person name="Cao W."/>
        </authorList>
    </citation>
    <scope>NUCLEOTIDE SEQUENCE</scope>
    <source>
        <strain evidence="1">Rmic-2018</strain>
        <tissue evidence="1">Larvae</tissue>
    </source>
</reference>
<proteinExistence type="predicted"/>
<accession>A0A9J6D557</accession>
<dbReference type="PANTHER" id="PTHR19446">
    <property type="entry name" value="REVERSE TRANSCRIPTASES"/>
    <property type="match status" value="1"/>
</dbReference>
<evidence type="ECO:0008006" key="3">
    <source>
        <dbReference type="Google" id="ProtNLM"/>
    </source>
</evidence>
<dbReference type="AlphaFoldDB" id="A0A9J6D557"/>
<evidence type="ECO:0000313" key="1">
    <source>
        <dbReference type="EMBL" id="KAH8009162.1"/>
    </source>
</evidence>
<name>A0A9J6D557_RHIMP</name>
<protein>
    <recommendedName>
        <fullName evidence="3">Reverse transcriptase domain-containing protein</fullName>
    </recommendedName>
</protein>
<organism evidence="1 2">
    <name type="scientific">Rhipicephalus microplus</name>
    <name type="common">Cattle tick</name>
    <name type="synonym">Boophilus microplus</name>
    <dbReference type="NCBI Taxonomy" id="6941"/>
    <lineage>
        <taxon>Eukaryota</taxon>
        <taxon>Metazoa</taxon>
        <taxon>Ecdysozoa</taxon>
        <taxon>Arthropoda</taxon>
        <taxon>Chelicerata</taxon>
        <taxon>Arachnida</taxon>
        <taxon>Acari</taxon>
        <taxon>Parasitiformes</taxon>
        <taxon>Ixodida</taxon>
        <taxon>Ixodoidea</taxon>
        <taxon>Ixodidae</taxon>
        <taxon>Rhipicephalinae</taxon>
        <taxon>Rhipicephalus</taxon>
        <taxon>Boophilus</taxon>
    </lineage>
</organism>